<accession>A0A517WAW4</accession>
<proteinExistence type="predicted"/>
<organism evidence="1 2">
    <name type="scientific">Gimesia chilikensis</name>
    <dbReference type="NCBI Taxonomy" id="2605989"/>
    <lineage>
        <taxon>Bacteria</taxon>
        <taxon>Pseudomonadati</taxon>
        <taxon>Planctomycetota</taxon>
        <taxon>Planctomycetia</taxon>
        <taxon>Planctomycetales</taxon>
        <taxon>Planctomycetaceae</taxon>
        <taxon>Gimesia</taxon>
    </lineage>
</organism>
<evidence type="ECO:0000313" key="1">
    <source>
        <dbReference type="EMBL" id="QDU02397.1"/>
    </source>
</evidence>
<sequence>MHTPHIINVLMTILALVCPYIPCGDICTGACAAAFNASETVEISESPTCCCHDRHCEDQDQKPVQQKCPQDSQLPNCLCGGAVIATMVDCPSLEDAGFHPDFLIVDLNDVDYLSTSLVRLTHTSHRGCHFPPLSSGREICHLSATYLL</sequence>
<dbReference type="EMBL" id="CP036347">
    <property type="protein sequence ID" value="QDU02397.1"/>
    <property type="molecule type" value="Genomic_DNA"/>
</dbReference>
<reference evidence="1 2" key="1">
    <citation type="submission" date="2019-02" db="EMBL/GenBank/DDBJ databases">
        <title>Deep-cultivation of Planctomycetes and their phenomic and genomic characterization uncovers novel biology.</title>
        <authorList>
            <person name="Wiegand S."/>
            <person name="Jogler M."/>
            <person name="Boedeker C."/>
            <person name="Pinto D."/>
            <person name="Vollmers J."/>
            <person name="Rivas-Marin E."/>
            <person name="Kohn T."/>
            <person name="Peeters S.H."/>
            <person name="Heuer A."/>
            <person name="Rast P."/>
            <person name="Oberbeckmann S."/>
            <person name="Bunk B."/>
            <person name="Jeske O."/>
            <person name="Meyerdierks A."/>
            <person name="Storesund J.E."/>
            <person name="Kallscheuer N."/>
            <person name="Luecker S."/>
            <person name="Lage O.M."/>
            <person name="Pohl T."/>
            <person name="Merkel B.J."/>
            <person name="Hornburger P."/>
            <person name="Mueller R.-W."/>
            <person name="Bruemmer F."/>
            <person name="Labrenz M."/>
            <person name="Spormann A.M."/>
            <person name="Op den Camp H."/>
            <person name="Overmann J."/>
            <person name="Amann R."/>
            <person name="Jetten M.S.M."/>
            <person name="Mascher T."/>
            <person name="Medema M.H."/>
            <person name="Devos D.P."/>
            <person name="Kaster A.-K."/>
            <person name="Ovreas L."/>
            <person name="Rohde M."/>
            <person name="Galperin M.Y."/>
            <person name="Jogler C."/>
        </authorList>
    </citation>
    <scope>NUCLEOTIDE SEQUENCE [LARGE SCALE GENOMIC DNA]</scope>
    <source>
        <strain evidence="1 2">V6</strain>
    </source>
</reference>
<protein>
    <submittedName>
        <fullName evidence="1">Uncharacterized protein</fullName>
    </submittedName>
</protein>
<dbReference type="AlphaFoldDB" id="A0A517WAW4"/>
<dbReference type="Proteomes" id="UP000320722">
    <property type="component" value="Chromosome"/>
</dbReference>
<gene>
    <name evidence="1" type="ORF">V6x_21000</name>
</gene>
<name>A0A517WAW4_9PLAN</name>
<evidence type="ECO:0000313" key="2">
    <source>
        <dbReference type="Proteomes" id="UP000320722"/>
    </source>
</evidence>